<keyword evidence="7" id="KW-0732">Signal</keyword>
<comment type="similarity">
    <text evidence="3">Belongs to the autotransporter-2 (AT-2) (TC 1.B.40) family.</text>
</comment>
<keyword evidence="5" id="KW-1134">Transmembrane beta strand</keyword>
<dbReference type="InterPro" id="IPR008635">
    <property type="entry name" value="Coiled_stalk_dom"/>
</dbReference>
<organism evidence="13 14">
    <name type="scientific">Neisseria dumasiana</name>
    <dbReference type="NCBI Taxonomy" id="1931275"/>
    <lineage>
        <taxon>Bacteria</taxon>
        <taxon>Pseudomonadati</taxon>
        <taxon>Pseudomonadota</taxon>
        <taxon>Betaproteobacteria</taxon>
        <taxon>Neisseriales</taxon>
        <taxon>Neisseriaceae</taxon>
        <taxon>Neisseria</taxon>
    </lineage>
</organism>
<keyword evidence="9" id="KW-0472">Membrane</keyword>
<evidence type="ECO:0000256" key="9">
    <source>
        <dbReference type="ARBA" id="ARBA00023136"/>
    </source>
</evidence>
<evidence type="ECO:0000313" key="13">
    <source>
        <dbReference type="EMBL" id="OSI36520.1"/>
    </source>
</evidence>
<sequence>MLGMAFGLSGVANAESVTCNAVTSTGNRSNSNLTCGINATADNHQSIAIGSNTRAPGAQSIALGADTNAKGKSSIAIGGDDLTVMPPDLRDKYYQLTGNPLVGKLTYPKTTTEDGGVAVGVSTIAGRLATAFGSRAHAQGDVSLALGVGSHADKENAVAIGAGSTTAGDAAAPRNVVINGITFSFNGGINLKAGDQVSFGTVGFERQLRNVAPGAVSENSTDGINGSQLYAVAHKLTEVDRNVTTLQGSQVRFYSVGTNNLTSVETQGNYNNNGATASKAIAAGVGASATAAKSVVVGSDSTVSGEQSVAVGSENLVSGRDTYVLGSGNHKPGANTGEKDAITAHSSTVVGKGNTVAANADVHIQGNTNTVTRTHALVMGSDNTVSGSGAANEEPAIAIGSTNTVSNDNALAIGKSNTASAQSSIAVGVNSQATARSTVALGNTAKATDENGLAIGSYAEAGNYATAVGSQARAKKAHGVAVGTTTYAGERATTVGRYSASHADSSIALGSDALVTAGAHAGIALGSGSVVSGAYSGALSSSIQNNQTINGNRAIDRRSVVGGANSYAIGNKNIVGSRSNDTFILGNNVKIGAAGATLTTENITKAERTDTVTFQGETAVSGAVALGSDTGVTVSDGVALGRGSKAATDKGVIGTDPLNAVADKNGSAWKATKGAVAVGSAAENYTRQITGLAAGTEETDAVNVAQLKAAGFKFNTSASNGGVVAGNQEEKVQNGELFTVDAGKNIAITQSGKKVSIATQDNVAFDSVTVDGVVINNTGINAGNKVITGVATPTENNHAANKAYVDGGRTQVKSSNASIAITSTVENGANVYDLSVDTSLLAKADGTNLNIQYGGDNGSSGSSALNQPVQFNGTANEIVTEAANGSVTFKLADTVKNQIEANKAKSQQALDKATENTAKIAENAASIQDHTTKLAQNQAKAEEASNKAVENAGRLDRHDTSIREHADKIAANQTAVEKAAAKAVENTDKIAENAASIQDHTAKIAQNQAKAEEASNKAADNAGKIDRNTASIQDHAAKIAANETKLQEAADKAGENTVKIAENAASIRQNADKIAQGLNFEGDKGTQFKRELGETVAVKGADANISTTADNGTISIELSKTLDLGVGGSITTGATKVANNGITLTPADGGNAVRLSSDGLDNGGKAITNIADGQNAGDAVTKRQLDQVASGGWNLRNNAQEKDLVKQGDVVDFVNGEGTTALVETTGDNASTVRFSVNKTGFNMNDGTVTAQAAGDVFATATDVAKAINDGEKTSSVVAGNNTRVEAAVQGNDTAYTVHAEKATVSGSDAVKVTAGQKNSSDVTDYAVDLTDAAKEDIKKGVAAKEALDGKGLAFSDGNGGTSSVKKLGESVTVSGDGNISTTANSDGIQIRLNPELTATSLTTGDSKLSSDGLTIEGGPSVTKAGIDAAGKKIAKVAAGQADDDAVNVGQLKDSDNIAKANMEALGGSYDAATDTYTRPNYVVKTTEGVAKPAVHTVQEALAGLNEEIEKPLTFAADKGANSTRKLGSTIGIKAGNFAGAASADNLVTENNGNGEITIKLADNPTFKGKVSAKGLDAGGLQITGVAQGEKGTDAVNVDQLRQAMKDITVENLALVAADSPFSYVNNEGDQLVRKVDDQGKAYFVKASDGQTRYEGDDIVVSALNAQDPQTSVATRVTNVGKGIKDTDAVNTAQLKEVLTALGTTLGEDGALVKPVYTVTHADGTPAATVNTVGEALGHLNAVLKDPITVSGNTNNGTSTIVAGGSDQKLGSKLQIKGALVDGASSSAANIRTVVTDGAVEIQLADAPTFAGKVSAQGFDAGNARITGVAEGTHAADAVNKAQLDAVADKVNAGWDLTANGSGRSKVAPGASVDLKNTDNNIVVSKADDSNDVTFNLAENLNIRSVTAGDSVLSSDGLAINNGPSITKAGINASGKAVSNIAAGKDAADAVNVSQLTPLAQALGVSVDTGSGTVTAPAFTVTKADGSRYEAADTIQGALNNIGSEIQKPITFAGDNAAGNFGRKLGTTVNLKGGADEAKLSERNIGVVSNGSDTLDIKLSKELTGLTSAEFTDAQGNRSTVNGGSISFNHADGQKAATLDSDGLRIQNGPSLTQNGLDAADTVIRNVAAGNVGENSKDAVNAGQLYAQGKGVEKLLGGSTRYNPADGSYTNNDIGGTGKNNLHEAIAAVHATAGAGWNLTAEGANSSNVAAGETVDLRSTDKNIVITKTAESDQVSFDLADAVTADSFTAGDTVVGTNGVAVGDKAALTAEGLTLGNAKNGKAPVVLNSDGLNNGGNAITNIAAGKNSNDAVNVSQLTPLASALGMAFDAANGGWSAPSFTVSRADGSTYPAVNTVQGALDHIGAEIRKPIRFAGNTGVAERKLDETLVVKGSLADNAQASDQNIRTKVEAGTLTIELAESPKFGGVTVNDNGKITGIEFGNVEEGSKEAVTGGQLHAHGKGVESIIGGATVYNPDTGTYTQADIGGTGAATVSDAIAAVRNTANTGWSLTAQGKNSSNVQPGETVDLRNNDGNIVVAKTDADDNVTFDLAKTLTVEAVKTGATKVDGSGVGVGDDVALTSDGLTVNNAANGKTVSLGSSGLNNGGNVITGLANGLMAEGSQEAVTGDQLFAVDKKVGENTAALNRGLDFAGNSGNFNRRLGERATIKGGLDNTVAASDTNVRTVADSTGNIQILLADAPVFKGKLKAQGLDAGGQKITGVKDGEEAGDAVNVSQLQRALDNQTITHQSLVQANSPFSYVNSRGEVLARQVDEKGKERFIKVVDGTEYTEKDISISSLNPLDPQTAVPTVVGNIADGKKDNDAANIGQLKNAVKALGGGAAVNADGSIKDPVYTIARNNGGRETVNNVGDALNLLNAELNKPLTFVGDNQEVKVVRSLDTELAVKGGANGKLTENNIGVTGSTDDNSLVIKLAENVNLGENGSVTTGKTVVNNSGVAVGGNVALTSDGLKAGAVTVSHSGIHAGGKTITGVKAGQEATDAVNKAQLDAVQAAASSKVAAQGNLTVKENTNEDGSTTYTLTTADDVNFSSVTSGKGANQVVLDDKGVNVGGKTYLTAQGINANGNKVSNVGKGSINADSTDAVTGSQLHGTASSLAKLFGGDATVNADGSVQMNNIGGTGAATVEEAIKAVNQAVVVSKVAVVQGDNIVVDKATNADGSATYTVSAAKDLKLDSVSVGGNTTINGNGISIANGPSLNANGLDAAGKKLTNVADGEISATSKEAVNGSQLYQAYQVLGGNNTSINMQDAPGTTGSDGNTTPAGTVTTVVTNPDGTQTTTVETNQKVAVSTDKGGNQYTLVTYNVEGQNTYVTNDVIQAIGKMNEQGIKFFHTNDGEVKAVAQGSNNEDSSASGAYATAIGFQTAASGQGAVALGNTYTLVDKDGKEIQGSDGKAKQQRTQATGKNAVAIGTGSQANNENTIAIGTGNIVNGKNAGAIGDPSVINGNNTYAVGNNNTVNGSNTFVLGNSVTETIDNSVVLGNEAAAKGVHKAATGSHYTYAGANDAHVAGVQDVVGVVSVGKEGQTRQIQNVAAGVVSPTSTDAVNGSQLYHTNEAINQVGNQVVNVGNYLNQRIDDIESKSNAGTAAAMAVAGLPQAYLPGKSMMAVSGSTYRGESGYAVGFSSISDNGNWVVKGTATGNSRGHYGATAGVGYQW</sequence>
<dbReference type="EMBL" id="MTAC01000003">
    <property type="protein sequence ID" value="OSI36520.1"/>
    <property type="molecule type" value="Genomic_DNA"/>
</dbReference>
<keyword evidence="4" id="KW-0813">Transport</keyword>
<dbReference type="Gene3D" id="6.10.250.2040">
    <property type="match status" value="7"/>
</dbReference>
<dbReference type="PROSITE" id="PS50006">
    <property type="entry name" value="FHA_DOMAIN"/>
    <property type="match status" value="1"/>
</dbReference>
<evidence type="ECO:0000256" key="6">
    <source>
        <dbReference type="ARBA" id="ARBA00022692"/>
    </source>
</evidence>
<dbReference type="SUPFAM" id="SSF54523">
    <property type="entry name" value="Pili subunits"/>
    <property type="match status" value="1"/>
</dbReference>
<dbReference type="Gene3D" id="3.30.1300.30">
    <property type="entry name" value="GSPII I/J protein-like"/>
    <property type="match status" value="1"/>
</dbReference>
<keyword evidence="14" id="KW-1185">Reference proteome</keyword>
<keyword evidence="11" id="KW-0175">Coiled coil</keyword>
<evidence type="ECO:0000256" key="2">
    <source>
        <dbReference type="ARBA" id="ARBA00004442"/>
    </source>
</evidence>
<evidence type="ECO:0000256" key="7">
    <source>
        <dbReference type="ARBA" id="ARBA00022729"/>
    </source>
</evidence>
<dbReference type="Pfam" id="PF03895">
    <property type="entry name" value="YadA_anchor"/>
    <property type="match status" value="1"/>
</dbReference>
<dbReference type="InterPro" id="IPR000253">
    <property type="entry name" value="FHA_dom"/>
</dbReference>
<evidence type="ECO:0000256" key="1">
    <source>
        <dbReference type="ARBA" id="ARBA00004241"/>
    </source>
</evidence>
<evidence type="ECO:0000256" key="10">
    <source>
        <dbReference type="ARBA" id="ARBA00023237"/>
    </source>
</evidence>
<reference evidence="13 14" key="1">
    <citation type="submission" date="2017-01" db="EMBL/GenBank/DDBJ databases">
        <authorList>
            <person name="Wolfgang W.J."/>
            <person name="Cole J."/>
            <person name="Wroblewski D."/>
            <person name="Mcginnis J."/>
            <person name="Musser K.A."/>
        </authorList>
    </citation>
    <scope>NUCLEOTIDE SEQUENCE [LARGE SCALE GENOMIC DNA]</scope>
    <source>
        <strain evidence="13 14">93087</strain>
    </source>
</reference>
<feature type="coiled-coil region" evidence="11">
    <location>
        <begin position="997"/>
        <end position="1052"/>
    </location>
</feature>
<gene>
    <name evidence="13" type="ORF">BV913_01980</name>
</gene>
<name>A0ABX3WNX3_9NEIS</name>
<proteinExistence type="inferred from homology"/>
<evidence type="ECO:0000259" key="12">
    <source>
        <dbReference type="PROSITE" id="PS50006"/>
    </source>
</evidence>
<comment type="subcellular location">
    <subcellularLocation>
        <location evidence="2">Cell outer membrane</location>
    </subcellularLocation>
    <subcellularLocation>
        <location evidence="1">Cell surface</location>
    </subcellularLocation>
</comment>
<evidence type="ECO:0000256" key="5">
    <source>
        <dbReference type="ARBA" id="ARBA00022452"/>
    </source>
</evidence>
<keyword evidence="8" id="KW-0653">Protein transport</keyword>
<dbReference type="InterPro" id="IPR005594">
    <property type="entry name" value="YadA_C"/>
</dbReference>
<protein>
    <recommendedName>
        <fullName evidence="12">FHA domain-containing protein</fullName>
    </recommendedName>
</protein>
<evidence type="ECO:0000256" key="8">
    <source>
        <dbReference type="ARBA" id="ARBA00022927"/>
    </source>
</evidence>
<feature type="domain" description="FHA" evidence="12">
    <location>
        <begin position="348"/>
        <end position="411"/>
    </location>
</feature>
<dbReference type="Gene3D" id="1.20.5.340">
    <property type="match status" value="1"/>
</dbReference>
<feature type="coiled-coil region" evidence="11">
    <location>
        <begin position="896"/>
        <end position="947"/>
    </location>
</feature>
<dbReference type="Gene3D" id="1.20.5.170">
    <property type="match status" value="4"/>
</dbReference>
<dbReference type="Pfam" id="PF05662">
    <property type="entry name" value="YadA_stalk"/>
    <property type="match status" value="16"/>
</dbReference>
<dbReference type="Gene3D" id="6.20.50.100">
    <property type="match status" value="4"/>
</dbReference>
<dbReference type="CDD" id="cd12820">
    <property type="entry name" value="LbR_YadA-like"/>
    <property type="match status" value="3"/>
</dbReference>
<dbReference type="InterPro" id="IPR045584">
    <property type="entry name" value="Pilin-like"/>
</dbReference>
<evidence type="ECO:0000256" key="11">
    <source>
        <dbReference type="SAM" id="Coils"/>
    </source>
</evidence>
<comment type="caution">
    <text evidence="13">The sequence shown here is derived from an EMBL/GenBank/DDBJ whole genome shotgun (WGS) entry which is preliminary data.</text>
</comment>
<evidence type="ECO:0000313" key="14">
    <source>
        <dbReference type="Proteomes" id="UP000193346"/>
    </source>
</evidence>
<evidence type="ECO:0000256" key="3">
    <source>
        <dbReference type="ARBA" id="ARBA00005848"/>
    </source>
</evidence>
<dbReference type="InterPro" id="IPR008640">
    <property type="entry name" value="Adhesin_Head_dom"/>
</dbReference>
<dbReference type="InterPro" id="IPR011049">
    <property type="entry name" value="Serralysin-like_metalloprot_C"/>
</dbReference>
<dbReference type="Proteomes" id="UP000193346">
    <property type="component" value="Unassembled WGS sequence"/>
</dbReference>
<keyword evidence="10" id="KW-0998">Cell outer membrane</keyword>
<accession>A0ABX3WNX3</accession>
<keyword evidence="6" id="KW-0812">Transmembrane</keyword>
<dbReference type="Gene3D" id="2.20.70.140">
    <property type="match status" value="5"/>
</dbReference>
<dbReference type="Pfam" id="PF05658">
    <property type="entry name" value="YadA_head"/>
    <property type="match status" value="9"/>
</dbReference>
<evidence type="ECO:0000256" key="4">
    <source>
        <dbReference type="ARBA" id="ARBA00022448"/>
    </source>
</evidence>
<dbReference type="Gene3D" id="2.150.10.10">
    <property type="entry name" value="Serralysin-like metalloprotease, C-terminal"/>
    <property type="match status" value="6"/>
</dbReference>
<dbReference type="SUPFAM" id="SSF101967">
    <property type="entry name" value="Adhesin YadA, collagen-binding domain"/>
    <property type="match status" value="12"/>
</dbReference>